<gene>
    <name evidence="3" type="ORF">H9701_09465</name>
</gene>
<dbReference type="InterPro" id="IPR003593">
    <property type="entry name" value="AAA+_ATPase"/>
</dbReference>
<dbReference type="Pfam" id="PF13335">
    <property type="entry name" value="Mg_chelatase_C"/>
    <property type="match status" value="1"/>
</dbReference>
<dbReference type="GO" id="GO:0005524">
    <property type="term" value="F:ATP binding"/>
    <property type="evidence" value="ECO:0007669"/>
    <property type="project" value="InterPro"/>
</dbReference>
<dbReference type="SMART" id="SM00382">
    <property type="entry name" value="AAA"/>
    <property type="match status" value="1"/>
</dbReference>
<dbReference type="SUPFAM" id="SSF52540">
    <property type="entry name" value="P-loop containing nucleoside triphosphate hydrolases"/>
    <property type="match status" value="1"/>
</dbReference>
<proteinExistence type="inferred from homology"/>
<reference evidence="3" key="1">
    <citation type="journal article" date="2021" name="PeerJ">
        <title>Extensive microbial diversity within the chicken gut microbiome revealed by metagenomics and culture.</title>
        <authorList>
            <person name="Gilroy R."/>
            <person name="Ravi A."/>
            <person name="Getino M."/>
            <person name="Pursley I."/>
            <person name="Horton D.L."/>
            <person name="Alikhan N.F."/>
            <person name="Baker D."/>
            <person name="Gharbi K."/>
            <person name="Hall N."/>
            <person name="Watson M."/>
            <person name="Adriaenssens E.M."/>
            <person name="Foster-Nyarko E."/>
            <person name="Jarju S."/>
            <person name="Secka A."/>
            <person name="Antonio M."/>
            <person name="Oren A."/>
            <person name="Chaudhuri R.R."/>
            <person name="La Ragione R."/>
            <person name="Hildebrand F."/>
            <person name="Pallen M.J."/>
        </authorList>
    </citation>
    <scope>NUCLEOTIDE SEQUENCE</scope>
    <source>
        <strain evidence="3">CHK186-1790</strain>
    </source>
</reference>
<evidence type="ECO:0000259" key="2">
    <source>
        <dbReference type="SMART" id="SM00382"/>
    </source>
</evidence>
<dbReference type="InterPro" id="IPR025158">
    <property type="entry name" value="Mg_chelat-rel_C"/>
</dbReference>
<comment type="similarity">
    <text evidence="1">Belongs to the Mg-chelatase subunits D/I family. ComM subfamily.</text>
</comment>
<dbReference type="Pfam" id="PF13541">
    <property type="entry name" value="ChlI"/>
    <property type="match status" value="1"/>
</dbReference>
<evidence type="ECO:0000313" key="3">
    <source>
        <dbReference type="EMBL" id="HJC41761.1"/>
    </source>
</evidence>
<organism evidence="3 4">
    <name type="scientific">Candidatus Intestinimonas pullistercoris</name>
    <dbReference type="NCBI Taxonomy" id="2838623"/>
    <lineage>
        <taxon>Bacteria</taxon>
        <taxon>Bacillati</taxon>
        <taxon>Bacillota</taxon>
        <taxon>Clostridia</taxon>
        <taxon>Eubacteriales</taxon>
        <taxon>Intestinimonas</taxon>
    </lineage>
</organism>
<accession>A0A9D2T1B3</accession>
<comment type="caution">
    <text evidence="3">The sequence shown here is derived from an EMBL/GenBank/DDBJ whole genome shotgun (WGS) entry which is preliminary data.</text>
</comment>
<dbReference type="InterPro" id="IPR020568">
    <property type="entry name" value="Ribosomal_Su5_D2-typ_SF"/>
</dbReference>
<dbReference type="PANTHER" id="PTHR32039">
    <property type="entry name" value="MAGNESIUM-CHELATASE SUBUNIT CHLI"/>
    <property type="match status" value="1"/>
</dbReference>
<feature type="domain" description="AAA+ ATPase" evidence="2">
    <location>
        <begin position="209"/>
        <end position="393"/>
    </location>
</feature>
<dbReference type="PANTHER" id="PTHR32039:SF7">
    <property type="entry name" value="COMPETENCE PROTEIN COMM"/>
    <property type="match status" value="1"/>
</dbReference>
<dbReference type="InterPro" id="IPR004482">
    <property type="entry name" value="Mg_chelat-rel"/>
</dbReference>
<dbReference type="InterPro" id="IPR014721">
    <property type="entry name" value="Ribsml_uS5_D2-typ_fold_subgr"/>
</dbReference>
<protein>
    <submittedName>
        <fullName evidence="3">YifB family Mg chelatase-like AAA ATPase</fullName>
    </submittedName>
</protein>
<dbReference type="InterPro" id="IPR027417">
    <property type="entry name" value="P-loop_NTPase"/>
</dbReference>
<dbReference type="NCBIfam" id="TIGR00368">
    <property type="entry name" value="YifB family Mg chelatase-like AAA ATPase"/>
    <property type="match status" value="1"/>
</dbReference>
<dbReference type="InterPro" id="IPR045006">
    <property type="entry name" value="CHLI-like"/>
</dbReference>
<sequence>MLCKLHSLGLHGITGYLVTAECDLTGGLPSFDLVGLPDAAVKEARERVRSAIKNCGFQFPVSRITVNLAPADRKKGGTLYDLPILVGILAAGGQLPPPPEGAAFLGELSLSGELRPVTGMLPMALAARAAGIRTLYVPADSAPEATLAQGLTVYPVEHVRQLAAHLRGEAPIAPAPRWVPGEGSGAVPDFADVKGQEQVKRCLEIAAAGGHNLIMVGPPGSGKSMLARRLPSILPDLTEREALETTQIHSVLGLTTRAEPMVTRRPFRSPHHTISATGLAGGGNPLPRPGEISLAHNGVLFLDELPEFHKDALEVLRQPLEEGTVHVTRSSGSESFPARFMLVCAMNPCKCGWYGHPSGRCRCTEGEVKKYLGRLSGPLLDRVDLYVEVPPLEFGELSQRPQAETSAEIKARVDAARAVQAARFGPEGPSCNAHMGPRELQDCCALDEACTAVMKGAYERMGLTARSYDRILRVARTIADLDHSEAIQVPHLAEAIQYRESAYLRR</sequence>
<dbReference type="AlphaFoldDB" id="A0A9D2T1B3"/>
<name>A0A9D2T1B3_9FIRM</name>
<dbReference type="Pfam" id="PF01078">
    <property type="entry name" value="Mg_chelatase"/>
    <property type="match status" value="1"/>
</dbReference>
<dbReference type="Gene3D" id="3.30.230.10">
    <property type="match status" value="1"/>
</dbReference>
<dbReference type="SUPFAM" id="SSF54211">
    <property type="entry name" value="Ribosomal protein S5 domain 2-like"/>
    <property type="match status" value="1"/>
</dbReference>
<evidence type="ECO:0000313" key="4">
    <source>
        <dbReference type="Proteomes" id="UP000823882"/>
    </source>
</evidence>
<dbReference type="Gene3D" id="3.40.50.300">
    <property type="entry name" value="P-loop containing nucleotide triphosphate hydrolases"/>
    <property type="match status" value="1"/>
</dbReference>
<dbReference type="EMBL" id="DWWJ01000174">
    <property type="protein sequence ID" value="HJC41761.1"/>
    <property type="molecule type" value="Genomic_DNA"/>
</dbReference>
<dbReference type="Proteomes" id="UP000823882">
    <property type="component" value="Unassembled WGS sequence"/>
</dbReference>
<reference evidence="3" key="2">
    <citation type="submission" date="2021-04" db="EMBL/GenBank/DDBJ databases">
        <authorList>
            <person name="Gilroy R."/>
        </authorList>
    </citation>
    <scope>NUCLEOTIDE SEQUENCE</scope>
    <source>
        <strain evidence="3">CHK186-1790</strain>
    </source>
</reference>
<dbReference type="InterPro" id="IPR000523">
    <property type="entry name" value="Mg_chelatse_chII-like_cat_dom"/>
</dbReference>
<evidence type="ECO:0000256" key="1">
    <source>
        <dbReference type="ARBA" id="ARBA00006354"/>
    </source>
</evidence>